<feature type="compositionally biased region" description="Pro residues" evidence="1">
    <location>
        <begin position="718"/>
        <end position="727"/>
    </location>
</feature>
<dbReference type="InterPro" id="IPR019236">
    <property type="entry name" value="APP1_cat"/>
</dbReference>
<gene>
    <name evidence="3" type="ORF">BT63DRAFT_479906</name>
</gene>
<proteinExistence type="predicted"/>
<dbReference type="AlphaFoldDB" id="A0A6A6UBL8"/>
<dbReference type="InterPro" id="IPR036412">
    <property type="entry name" value="HAD-like_sf"/>
</dbReference>
<feature type="region of interest" description="Disordered" evidence="1">
    <location>
        <begin position="794"/>
        <end position="817"/>
    </location>
</feature>
<dbReference type="InterPro" id="IPR017210">
    <property type="entry name" value="APP1"/>
</dbReference>
<dbReference type="Proteomes" id="UP000799302">
    <property type="component" value="Unassembled WGS sequence"/>
</dbReference>
<feature type="region of interest" description="Disordered" evidence="1">
    <location>
        <begin position="1"/>
        <end position="35"/>
    </location>
</feature>
<feature type="compositionally biased region" description="Basic and acidic residues" evidence="1">
    <location>
        <begin position="217"/>
        <end position="231"/>
    </location>
</feature>
<dbReference type="EMBL" id="MU004236">
    <property type="protein sequence ID" value="KAF2668498.1"/>
    <property type="molecule type" value="Genomic_DNA"/>
</dbReference>
<feature type="compositionally biased region" description="Low complexity" evidence="1">
    <location>
        <begin position="170"/>
        <end position="189"/>
    </location>
</feature>
<organism evidence="3 4">
    <name type="scientific">Microthyrium microscopicum</name>
    <dbReference type="NCBI Taxonomy" id="703497"/>
    <lineage>
        <taxon>Eukaryota</taxon>
        <taxon>Fungi</taxon>
        <taxon>Dikarya</taxon>
        <taxon>Ascomycota</taxon>
        <taxon>Pezizomycotina</taxon>
        <taxon>Dothideomycetes</taxon>
        <taxon>Dothideomycetes incertae sedis</taxon>
        <taxon>Microthyriales</taxon>
        <taxon>Microthyriaceae</taxon>
        <taxon>Microthyrium</taxon>
    </lineage>
</organism>
<feature type="region of interest" description="Disordered" evidence="1">
    <location>
        <begin position="217"/>
        <end position="250"/>
    </location>
</feature>
<dbReference type="OrthoDB" id="2117591at2759"/>
<dbReference type="PIRSF" id="PIRSF037464">
    <property type="entry name" value="UCP037464_APP1"/>
    <property type="match status" value="1"/>
</dbReference>
<feature type="compositionally biased region" description="Low complexity" evidence="1">
    <location>
        <begin position="570"/>
        <end position="579"/>
    </location>
</feature>
<evidence type="ECO:0000313" key="3">
    <source>
        <dbReference type="EMBL" id="KAF2668498.1"/>
    </source>
</evidence>
<feature type="domain" description="Phosphatidate phosphatase APP1 catalytic" evidence="2">
    <location>
        <begin position="356"/>
        <end position="505"/>
    </location>
</feature>
<feature type="compositionally biased region" description="Basic and acidic residues" evidence="1">
    <location>
        <begin position="192"/>
        <end position="201"/>
    </location>
</feature>
<feature type="region of interest" description="Disordered" evidence="1">
    <location>
        <begin position="100"/>
        <end position="126"/>
    </location>
</feature>
<feature type="region of interest" description="Disordered" evidence="1">
    <location>
        <begin position="563"/>
        <end position="745"/>
    </location>
</feature>
<feature type="compositionally biased region" description="Polar residues" evidence="1">
    <location>
        <begin position="640"/>
        <end position="649"/>
    </location>
</feature>
<name>A0A6A6UBL8_9PEZI</name>
<dbReference type="GO" id="GO:0008195">
    <property type="term" value="F:phosphatidate phosphatase activity"/>
    <property type="evidence" value="ECO:0007669"/>
    <property type="project" value="InterPro"/>
</dbReference>
<dbReference type="PANTHER" id="PTHR28208">
    <property type="entry name" value="PHOSPHATIDATE PHOSPHATASE APP1"/>
    <property type="match status" value="1"/>
</dbReference>
<sequence length="817" mass="89785">MSTPSETFNSVAGRIGAWRTDSNAGGPSRESGARRAKLRGMLSGLKDVYDQKTAGLGSSFRGVDDFEGGMAEAYPDANITRSGHEEMVLFPSYSRRHVATAPANETDSGAEDETDGAGEAPVHQHWDQYEDRDAVVDVDVRGWIYTPHKGPMNRKQRLALGIARQLAGLPAPASPSKSPSNSRDSSPHPIRQRMEEHNARKEQRLIDEETENMVHHAKEEAHKAERGEYSEGRSSLPKPPQIDRLQSGSSINSLTMAQKRASWNIPSEMSQDEVSVANSNLMSRLSPFYANPQGNTPVSAFFYNETDSRQRTIYTNAYGQFALRASLDFVPTHVRVLAGEDLSANQDVKIMEASGISVISDIDDTLKHTNMIGGAREAFRNAFLRNLEDLVVDGVHEWFTRLHDLGVHFHYVSNSPWQLFPALSRFFASVNLPPGSFHLKQYSGMLQGIFEPVAERKKSTLDRIARDFPERKFLLIGDSGEADLEVYLDFVRENPGRVLGIFIRDVTTPASSKGYFDSNLRSSVSGANTPASTASRNQSSVTNSDEHDPELKAAIDASLREFEAEEARRTGTSNTSRSRPLTSRRKSDDLISFSDSDTETKTAPIPPPSRRKPIADRQSSTSSASAKLPPPKPHKKPTLRSSSVQSAESDTAKSGPPIPPKRASTIPTPTPDLSNSLNNTPKPTPPTLPTRNTTTYTDAARSTLASAYNALPAAPWSAAPPPAPPRRPNGSQPTPNTAAAAAGMTRAETNRLELWKRRWANAEHTLRKEGILLRTWKVGSDALPDSERIVKRELEAQERKRDKEGGRFGRAGKLIDN</sequence>
<dbReference type="PANTHER" id="PTHR28208:SF3">
    <property type="entry name" value="PHOSPHATIDATE PHOSPHATASE APP1"/>
    <property type="match status" value="1"/>
</dbReference>
<feature type="region of interest" description="Disordered" evidence="1">
    <location>
        <begin position="169"/>
        <end position="201"/>
    </location>
</feature>
<feature type="compositionally biased region" description="Polar residues" evidence="1">
    <location>
        <begin position="665"/>
        <end position="677"/>
    </location>
</feature>
<feature type="compositionally biased region" description="Polar residues" evidence="1">
    <location>
        <begin position="519"/>
        <end position="543"/>
    </location>
</feature>
<dbReference type="Gene3D" id="6.10.140.100">
    <property type="match status" value="1"/>
</dbReference>
<protein>
    <recommendedName>
        <fullName evidence="2">Phosphatidate phosphatase APP1 catalytic domain-containing protein</fullName>
    </recommendedName>
</protein>
<reference evidence="3" key="1">
    <citation type="journal article" date="2020" name="Stud. Mycol.">
        <title>101 Dothideomycetes genomes: a test case for predicting lifestyles and emergence of pathogens.</title>
        <authorList>
            <person name="Haridas S."/>
            <person name="Albert R."/>
            <person name="Binder M."/>
            <person name="Bloem J."/>
            <person name="Labutti K."/>
            <person name="Salamov A."/>
            <person name="Andreopoulos B."/>
            <person name="Baker S."/>
            <person name="Barry K."/>
            <person name="Bills G."/>
            <person name="Bluhm B."/>
            <person name="Cannon C."/>
            <person name="Castanera R."/>
            <person name="Culley D."/>
            <person name="Daum C."/>
            <person name="Ezra D."/>
            <person name="Gonzalez J."/>
            <person name="Henrissat B."/>
            <person name="Kuo A."/>
            <person name="Liang C."/>
            <person name="Lipzen A."/>
            <person name="Lutzoni F."/>
            <person name="Magnuson J."/>
            <person name="Mondo S."/>
            <person name="Nolan M."/>
            <person name="Ohm R."/>
            <person name="Pangilinan J."/>
            <person name="Park H.-J."/>
            <person name="Ramirez L."/>
            <person name="Alfaro M."/>
            <person name="Sun H."/>
            <person name="Tritt A."/>
            <person name="Yoshinaga Y."/>
            <person name="Zwiers L.-H."/>
            <person name="Turgeon B."/>
            <person name="Goodwin S."/>
            <person name="Spatafora J."/>
            <person name="Crous P."/>
            <person name="Grigoriev I."/>
        </authorList>
    </citation>
    <scope>NUCLEOTIDE SEQUENCE</scope>
    <source>
        <strain evidence="3">CBS 115976</strain>
    </source>
</reference>
<dbReference type="InterPro" id="IPR052935">
    <property type="entry name" value="Mg2+_PAP"/>
</dbReference>
<evidence type="ECO:0000259" key="2">
    <source>
        <dbReference type="Pfam" id="PF09949"/>
    </source>
</evidence>
<feature type="compositionally biased region" description="Polar residues" evidence="1">
    <location>
        <begin position="1"/>
        <end position="10"/>
    </location>
</feature>
<dbReference type="SUPFAM" id="SSF56784">
    <property type="entry name" value="HAD-like"/>
    <property type="match status" value="1"/>
</dbReference>
<evidence type="ECO:0000313" key="4">
    <source>
        <dbReference type="Proteomes" id="UP000799302"/>
    </source>
</evidence>
<dbReference type="GO" id="GO:0030479">
    <property type="term" value="C:actin cortical patch"/>
    <property type="evidence" value="ECO:0007669"/>
    <property type="project" value="TreeGrafter"/>
</dbReference>
<feature type="compositionally biased region" description="Low complexity" evidence="1">
    <location>
        <begin position="707"/>
        <end position="717"/>
    </location>
</feature>
<accession>A0A6A6UBL8</accession>
<keyword evidence="4" id="KW-1185">Reference proteome</keyword>
<evidence type="ECO:0000256" key="1">
    <source>
        <dbReference type="SAM" id="MobiDB-lite"/>
    </source>
</evidence>
<dbReference type="Pfam" id="PF09949">
    <property type="entry name" value="APP1_cat"/>
    <property type="match status" value="1"/>
</dbReference>
<feature type="region of interest" description="Disordered" evidence="1">
    <location>
        <begin position="515"/>
        <end position="550"/>
    </location>
</feature>